<accession>A0A7W3YV75</accession>
<keyword evidence="9" id="KW-0732">Signal</keyword>
<dbReference type="GO" id="GO:0030246">
    <property type="term" value="F:carbohydrate binding"/>
    <property type="evidence" value="ECO:0007669"/>
    <property type="project" value="InterPro"/>
</dbReference>
<dbReference type="Proteomes" id="UP000051254">
    <property type="component" value="Unassembled WGS sequence"/>
</dbReference>
<dbReference type="EMBL" id="JACIUV010000002">
    <property type="protein sequence ID" value="MBB1116584.1"/>
    <property type="molecule type" value="Genomic_DNA"/>
</dbReference>
<dbReference type="RefSeq" id="WP_057665570.1">
    <property type="nucleotide sequence ID" value="NZ_JACIUV010000002.1"/>
</dbReference>
<evidence type="ECO:0000256" key="3">
    <source>
        <dbReference type="ARBA" id="ARBA00022452"/>
    </source>
</evidence>
<dbReference type="SUPFAM" id="SSF49452">
    <property type="entry name" value="Starch-binding domain-like"/>
    <property type="match status" value="1"/>
</dbReference>
<evidence type="ECO:0000256" key="4">
    <source>
        <dbReference type="ARBA" id="ARBA00022692"/>
    </source>
</evidence>
<sequence>MSPSAFTRLPSRRLLVLALAAGLSLAAPAMAQSTGATLRGQVNADSAPAAGARITATNLATGAVRSAQVNADGSYLLPGLVPGQYRVVVQANDQRDERVVSVAVGQTATLNLAVGGEAETASAGTAQQLDTVQVSATALVETKTSELATYVSNRQIEALPQGTRNFLAFADTVPGMIFEQNPGNGATRLRAGAQSANNINVYIDGVGQKNYVIQGGITGQDSSRGNPFPQLAIGEYKVITSNYKAEYDQISSAAVTAVTRSGTNDFSGSFFWDTTNQDWRTAREDERGGEKTRSSETQYGMSVGGPIIRDRLHFFTSYEAKEYNSPKDLVPGEGLSVADMPAWLADQFGSTSVPFKEDLYFGKLSWTFNEANLLELSFKKREELGVGNVGGQSAASFGTDTGVDEDRYDLRWQYSSMDWLNDAHLTWEDAYWSMAPVNFGNGYQLTDGSSNNGRLLFRTGAGDGGLQDKGQEGWSLQNDTTYFGFAGHTLKFGVKYKQVELNTIEQQPYNPQFYYDIAQGGQVPYYVSFGSPVAGTEGGVVRSTNKQFGIYLQDDWEVSDRLTLNLGLRWDYEKTPAWSDFVTGADVLTALATQDPQAGAPAGQTYAQSLAAGGIDVAGFISTGSNRKAFRDAWQPRLGFSYDLSGDERHVLFGGIGRAYDRNLFDYLQLERTKATFPYRQLAINSPGHACDVALAGCVDWDPALLQRDYLMSLASGGQSGREVWMFANDLKVPYSDQISLGIRNAVQLAGQQWNTSLAYQFVDYNDGLLMLFGNRQPDGSYFNASGSPWSNGGVPGMGNLILGTNNLESRSHSLLFSADKPYTAASPWSVNLAYTYTSAEQNVHEQNPAYGWFFPAGGSFGGAWTPRHRLVLSGFGDLGHGLSLSGKLTLASHLRRWDVDGSSGYETIRSFQPDGTIGFKQFDLSLARTWDTGSDVKLKVRADVLNVFDWQNWGGYGINWRSGEINRWDQYATRTFKLSFGLDW</sequence>
<keyword evidence="4 7" id="KW-0812">Transmembrane</keyword>
<protein>
    <submittedName>
        <fullName evidence="12">TonB-dependent receptor</fullName>
    </submittedName>
</protein>
<reference evidence="11 13" key="1">
    <citation type="submission" date="2015-05" db="EMBL/GenBank/DDBJ databases">
        <title>Genome sequencing and analysis of members of genus Stenotrophomonas.</title>
        <authorList>
            <person name="Patil P.P."/>
            <person name="Midha S."/>
            <person name="Patil P.B."/>
        </authorList>
    </citation>
    <scope>NUCLEOTIDE SEQUENCE [LARGE SCALE GENOMIC DNA]</scope>
    <source>
        <strain evidence="11 13">DSM 17805</strain>
    </source>
</reference>
<evidence type="ECO:0000256" key="6">
    <source>
        <dbReference type="ARBA" id="ARBA00023237"/>
    </source>
</evidence>
<keyword evidence="6 7" id="KW-0998">Cell outer membrane</keyword>
<evidence type="ECO:0000313" key="12">
    <source>
        <dbReference type="EMBL" id="MBB1116584.1"/>
    </source>
</evidence>
<dbReference type="InterPro" id="IPR036942">
    <property type="entry name" value="Beta-barrel_TonB_sf"/>
</dbReference>
<proteinExistence type="inferred from homology"/>
<name>A0A0R0BZB8_9GAMM</name>
<feature type="chain" id="PRO_5006393248" evidence="9">
    <location>
        <begin position="32"/>
        <end position="985"/>
    </location>
</feature>
<evidence type="ECO:0000256" key="2">
    <source>
        <dbReference type="ARBA" id="ARBA00022448"/>
    </source>
</evidence>
<keyword evidence="3 7" id="KW-1134">Transmembrane beta strand</keyword>
<evidence type="ECO:0000256" key="5">
    <source>
        <dbReference type="ARBA" id="ARBA00023136"/>
    </source>
</evidence>
<feature type="region of interest" description="Disordered" evidence="8">
    <location>
        <begin position="281"/>
        <end position="300"/>
    </location>
</feature>
<evidence type="ECO:0000313" key="11">
    <source>
        <dbReference type="EMBL" id="KRG58163.1"/>
    </source>
</evidence>
<dbReference type="Proteomes" id="UP000550609">
    <property type="component" value="Unassembled WGS sequence"/>
</dbReference>
<reference evidence="12 14" key="2">
    <citation type="submission" date="2020-08" db="EMBL/GenBank/DDBJ databases">
        <title>Stenotrophomonas sp. W1S232.</title>
        <authorList>
            <person name="Deng Y."/>
        </authorList>
    </citation>
    <scope>NUCLEOTIDE SEQUENCE [LARGE SCALE GENOMIC DNA]</scope>
    <source>
        <strain evidence="12 14">W1S232</strain>
    </source>
</reference>
<dbReference type="PANTHER" id="PTHR30069">
    <property type="entry name" value="TONB-DEPENDENT OUTER MEMBRANE RECEPTOR"/>
    <property type="match status" value="1"/>
</dbReference>
<gene>
    <name evidence="11" type="ORF">ABB25_07710</name>
    <name evidence="12" type="ORF">H4O09_05860</name>
</gene>
<dbReference type="InterPro" id="IPR057601">
    <property type="entry name" value="Oar-like_b-barrel"/>
</dbReference>
<dbReference type="Gene3D" id="2.60.40.1120">
    <property type="entry name" value="Carboxypeptidase-like, regulatory domain"/>
    <property type="match status" value="1"/>
</dbReference>
<comment type="similarity">
    <text evidence="7">Belongs to the TonB-dependent receptor family.</text>
</comment>
<dbReference type="GO" id="GO:0009279">
    <property type="term" value="C:cell outer membrane"/>
    <property type="evidence" value="ECO:0007669"/>
    <property type="project" value="UniProtKB-SubCell"/>
</dbReference>
<dbReference type="InterPro" id="IPR013784">
    <property type="entry name" value="Carb-bd-like_fold"/>
</dbReference>
<accession>A0A0R0BZB8</accession>
<dbReference type="OrthoDB" id="9768147at2"/>
<keyword evidence="12" id="KW-0675">Receptor</keyword>
<dbReference type="STRING" id="266128.ABB25_07710"/>
<dbReference type="Gene3D" id="2.40.170.20">
    <property type="entry name" value="TonB-dependent receptor, beta-barrel domain"/>
    <property type="match status" value="1"/>
</dbReference>
<comment type="caution">
    <text evidence="11">The sequence shown here is derived from an EMBL/GenBank/DDBJ whole genome shotgun (WGS) entry which is preliminary data.</text>
</comment>
<dbReference type="AlphaFoldDB" id="A0A0R0BZB8"/>
<evidence type="ECO:0000313" key="13">
    <source>
        <dbReference type="Proteomes" id="UP000051254"/>
    </source>
</evidence>
<dbReference type="GO" id="GO:0015344">
    <property type="term" value="F:siderophore uptake transmembrane transporter activity"/>
    <property type="evidence" value="ECO:0007669"/>
    <property type="project" value="TreeGrafter"/>
</dbReference>
<feature type="domain" description="TonB-dependent transporter Oar-like beta-barrel" evidence="10">
    <location>
        <begin position="258"/>
        <end position="326"/>
    </location>
</feature>
<comment type="subcellular location">
    <subcellularLocation>
        <location evidence="1 7">Cell outer membrane</location>
        <topology evidence="1 7">Multi-pass membrane protein</topology>
    </subcellularLocation>
</comment>
<feature type="domain" description="TonB-dependent transporter Oar-like beta-barrel" evidence="10">
    <location>
        <begin position="350"/>
        <end position="843"/>
    </location>
</feature>
<dbReference type="EMBL" id="LDJH01000012">
    <property type="protein sequence ID" value="KRG58163.1"/>
    <property type="molecule type" value="Genomic_DNA"/>
</dbReference>
<dbReference type="PANTHER" id="PTHR30069:SF46">
    <property type="entry name" value="OAR PROTEIN"/>
    <property type="match status" value="1"/>
</dbReference>
<keyword evidence="2 7" id="KW-0813">Transport</keyword>
<evidence type="ECO:0000256" key="9">
    <source>
        <dbReference type="SAM" id="SignalP"/>
    </source>
</evidence>
<feature type="signal peptide" evidence="9">
    <location>
        <begin position="1"/>
        <end position="31"/>
    </location>
</feature>
<evidence type="ECO:0000256" key="8">
    <source>
        <dbReference type="SAM" id="MobiDB-lite"/>
    </source>
</evidence>
<dbReference type="Pfam" id="PF13620">
    <property type="entry name" value="CarboxypepD_reg"/>
    <property type="match status" value="1"/>
</dbReference>
<dbReference type="PATRIC" id="fig|266128.3.peg.411"/>
<evidence type="ECO:0000256" key="7">
    <source>
        <dbReference type="PROSITE-ProRule" id="PRU01360"/>
    </source>
</evidence>
<feature type="compositionally biased region" description="Basic and acidic residues" evidence="8">
    <location>
        <begin position="281"/>
        <end position="294"/>
    </location>
</feature>
<organism evidence="11 13">
    <name type="scientific">Stenotrophomonas koreensis</name>
    <dbReference type="NCBI Taxonomy" id="266128"/>
    <lineage>
        <taxon>Bacteria</taxon>
        <taxon>Pseudomonadati</taxon>
        <taxon>Pseudomonadota</taxon>
        <taxon>Gammaproteobacteria</taxon>
        <taxon>Lysobacterales</taxon>
        <taxon>Lysobacteraceae</taxon>
        <taxon>Stenotrophomonas</taxon>
    </lineage>
</organism>
<keyword evidence="5 7" id="KW-0472">Membrane</keyword>
<dbReference type="PROSITE" id="PS52016">
    <property type="entry name" value="TONB_DEPENDENT_REC_3"/>
    <property type="match status" value="1"/>
</dbReference>
<dbReference type="SUPFAM" id="SSF56935">
    <property type="entry name" value="Porins"/>
    <property type="match status" value="1"/>
</dbReference>
<dbReference type="InterPro" id="IPR039426">
    <property type="entry name" value="TonB-dep_rcpt-like"/>
</dbReference>
<evidence type="ECO:0000259" key="10">
    <source>
        <dbReference type="Pfam" id="PF25183"/>
    </source>
</evidence>
<dbReference type="GO" id="GO:0044718">
    <property type="term" value="P:siderophore transmembrane transport"/>
    <property type="evidence" value="ECO:0007669"/>
    <property type="project" value="TreeGrafter"/>
</dbReference>
<evidence type="ECO:0000256" key="1">
    <source>
        <dbReference type="ARBA" id="ARBA00004571"/>
    </source>
</evidence>
<keyword evidence="13" id="KW-1185">Reference proteome</keyword>
<evidence type="ECO:0000313" key="14">
    <source>
        <dbReference type="Proteomes" id="UP000550609"/>
    </source>
</evidence>
<dbReference type="Pfam" id="PF25183">
    <property type="entry name" value="OMP_b-brl_4"/>
    <property type="match status" value="2"/>
</dbReference>